<dbReference type="EMBL" id="QJUP01000009">
    <property type="protein sequence ID" value="TBU97369.1"/>
    <property type="molecule type" value="Genomic_DNA"/>
</dbReference>
<sequence length="96" mass="10699">MSCPGQSQSECISVSLVLNCLALIISLTGSWVLVSTRRRQRVVAAMRRPLNDASQRARRERQEEVQREARVDFVFYAAGFAGLGLGLAVSWLSRVF</sequence>
<dbReference type="Proteomes" id="UP000292639">
    <property type="component" value="Unassembled WGS sequence"/>
</dbReference>
<name>A0A4Q9R9K9_9GAMM</name>
<keyword evidence="1" id="KW-0472">Membrane</keyword>
<comment type="caution">
    <text evidence="2">The sequence shown here is derived from an EMBL/GenBank/DDBJ whole genome shotgun (WGS) entry which is preliminary data.</text>
</comment>
<feature type="transmembrane region" description="Helical" evidence="1">
    <location>
        <begin position="12"/>
        <end position="34"/>
    </location>
</feature>
<keyword evidence="1" id="KW-1133">Transmembrane helix</keyword>
<keyword evidence="1" id="KW-0812">Transmembrane</keyword>
<evidence type="ECO:0000313" key="3">
    <source>
        <dbReference type="Proteomes" id="UP000292639"/>
    </source>
</evidence>
<evidence type="ECO:0000256" key="1">
    <source>
        <dbReference type="SAM" id="Phobius"/>
    </source>
</evidence>
<organism evidence="2 3">
    <name type="scientific">Stutzerimonas kirkiae</name>
    <dbReference type="NCBI Taxonomy" id="2211392"/>
    <lineage>
        <taxon>Bacteria</taxon>
        <taxon>Pseudomonadati</taxon>
        <taxon>Pseudomonadota</taxon>
        <taxon>Gammaproteobacteria</taxon>
        <taxon>Pseudomonadales</taxon>
        <taxon>Pseudomonadaceae</taxon>
        <taxon>Stutzerimonas</taxon>
    </lineage>
</organism>
<reference evidence="2 3" key="1">
    <citation type="submission" date="2018-06" db="EMBL/GenBank/DDBJ databases">
        <title>Three novel Pseudomonas species isolated from symptomatic oak.</title>
        <authorList>
            <person name="Bueno-Gonzalez V."/>
            <person name="Brady C."/>
        </authorList>
    </citation>
    <scope>NUCLEOTIDE SEQUENCE [LARGE SCALE GENOMIC DNA]</scope>
    <source>
        <strain evidence="2 3">P17C</strain>
    </source>
</reference>
<dbReference type="AlphaFoldDB" id="A0A4Q9R9K9"/>
<accession>A0A4Q9R9K9</accession>
<proteinExistence type="predicted"/>
<evidence type="ECO:0000313" key="2">
    <source>
        <dbReference type="EMBL" id="TBU97369.1"/>
    </source>
</evidence>
<protein>
    <submittedName>
        <fullName evidence="2">Uncharacterized protein</fullName>
    </submittedName>
</protein>
<gene>
    <name evidence="2" type="ORF">DNJ96_08705</name>
</gene>
<feature type="transmembrane region" description="Helical" evidence="1">
    <location>
        <begin position="73"/>
        <end position="93"/>
    </location>
</feature>
<keyword evidence="3" id="KW-1185">Reference proteome</keyword>